<keyword evidence="3" id="KW-0963">Cytoplasm</keyword>
<name>Q7X369_9BACT</name>
<evidence type="ECO:0000259" key="10">
    <source>
        <dbReference type="PROSITE" id="PS51918"/>
    </source>
</evidence>
<keyword evidence="7" id="KW-0408">Iron</keyword>
<dbReference type="Pfam" id="PF04055">
    <property type="entry name" value="Radical_SAM"/>
    <property type="match status" value="1"/>
</dbReference>
<comment type="cofactor">
    <cofactor evidence="1">
        <name>[4Fe-4S] cluster</name>
        <dbReference type="ChEBI" id="CHEBI:49883"/>
    </cofactor>
</comment>
<dbReference type="SFLD" id="SFLDS00029">
    <property type="entry name" value="Radical_SAM"/>
    <property type="match status" value="1"/>
</dbReference>
<dbReference type="InterPro" id="IPR058240">
    <property type="entry name" value="rSAM_sf"/>
</dbReference>
<dbReference type="InterPro" id="IPR023404">
    <property type="entry name" value="rSAM_horseshoe"/>
</dbReference>
<evidence type="ECO:0000256" key="8">
    <source>
        <dbReference type="ARBA" id="ARBA00023014"/>
    </source>
</evidence>
<evidence type="ECO:0000256" key="7">
    <source>
        <dbReference type="ARBA" id="ARBA00023004"/>
    </source>
</evidence>
<dbReference type="Pfam" id="PF00919">
    <property type="entry name" value="UPF0004"/>
    <property type="match status" value="1"/>
</dbReference>
<dbReference type="Gene3D" id="3.80.30.20">
    <property type="entry name" value="tm_1862 like domain"/>
    <property type="match status" value="1"/>
</dbReference>
<protein>
    <submittedName>
        <fullName evidence="11">Uncharacterized protein</fullName>
    </submittedName>
</protein>
<dbReference type="PANTHER" id="PTHR43837">
    <property type="entry name" value="RIBOSOMAL PROTEIN S12 METHYLTHIOTRANSFERASE RIMO"/>
    <property type="match status" value="1"/>
</dbReference>
<dbReference type="NCBIfam" id="TIGR00089">
    <property type="entry name" value="MiaB/RimO family radical SAM methylthiotransferase"/>
    <property type="match status" value="1"/>
</dbReference>
<organism evidence="11">
    <name type="scientific">uncultured Acidobacteriota bacterium</name>
    <dbReference type="NCBI Taxonomy" id="171953"/>
    <lineage>
        <taxon>Bacteria</taxon>
        <taxon>Pseudomonadati</taxon>
        <taxon>Acidobacteriota</taxon>
        <taxon>environmental samples</taxon>
    </lineage>
</organism>
<dbReference type="PANTHER" id="PTHR43837:SF1">
    <property type="entry name" value="RIBOSOMAL PROTEIN US12 METHYLTHIOTRANSFERASE RIMO"/>
    <property type="match status" value="1"/>
</dbReference>
<keyword evidence="4" id="KW-0808">Transferase</keyword>
<dbReference type="EMBL" id="AY281352">
    <property type="protein sequence ID" value="AAP58495.1"/>
    <property type="molecule type" value="Genomic_DNA"/>
</dbReference>
<dbReference type="GO" id="GO:0051539">
    <property type="term" value="F:4 iron, 4 sulfur cluster binding"/>
    <property type="evidence" value="ECO:0007669"/>
    <property type="project" value="UniProtKB-KW"/>
</dbReference>
<dbReference type="Gene3D" id="3.40.50.12160">
    <property type="entry name" value="Methylthiotransferase, N-terminal domain"/>
    <property type="match status" value="1"/>
</dbReference>
<proteinExistence type="predicted"/>
<dbReference type="InterPro" id="IPR020612">
    <property type="entry name" value="Methylthiotransferase_CS"/>
</dbReference>
<feature type="domain" description="Radical SAM core" evidence="10">
    <location>
        <begin position="123"/>
        <end position="354"/>
    </location>
</feature>
<dbReference type="SUPFAM" id="SSF102114">
    <property type="entry name" value="Radical SAM enzymes"/>
    <property type="match status" value="1"/>
</dbReference>
<evidence type="ECO:0000313" key="11">
    <source>
        <dbReference type="EMBL" id="AAP58495.1"/>
    </source>
</evidence>
<dbReference type="AlphaFoldDB" id="Q7X369"/>
<dbReference type="SMART" id="SM00729">
    <property type="entry name" value="Elp3"/>
    <property type="match status" value="1"/>
</dbReference>
<dbReference type="InterPro" id="IPR005839">
    <property type="entry name" value="Methylthiotransferase"/>
</dbReference>
<evidence type="ECO:0000259" key="9">
    <source>
        <dbReference type="PROSITE" id="PS51449"/>
    </source>
</evidence>
<dbReference type="GO" id="GO:0005829">
    <property type="term" value="C:cytosol"/>
    <property type="evidence" value="ECO:0007669"/>
    <property type="project" value="TreeGrafter"/>
</dbReference>
<dbReference type="GO" id="GO:0046872">
    <property type="term" value="F:metal ion binding"/>
    <property type="evidence" value="ECO:0007669"/>
    <property type="project" value="UniProtKB-KW"/>
</dbReference>
<dbReference type="InterPro" id="IPR013848">
    <property type="entry name" value="Methylthiotransferase_N"/>
</dbReference>
<keyword evidence="2" id="KW-0004">4Fe-4S</keyword>
<feature type="domain" description="MTTase N-terminal" evidence="9">
    <location>
        <begin position="1"/>
        <end position="102"/>
    </location>
</feature>
<evidence type="ECO:0000256" key="2">
    <source>
        <dbReference type="ARBA" id="ARBA00022485"/>
    </source>
</evidence>
<dbReference type="InterPro" id="IPR038135">
    <property type="entry name" value="Methylthiotransferase_N_sf"/>
</dbReference>
<dbReference type="PROSITE" id="PS51449">
    <property type="entry name" value="MTTASE_N"/>
    <property type="match status" value="1"/>
</dbReference>
<evidence type="ECO:0000256" key="6">
    <source>
        <dbReference type="ARBA" id="ARBA00022723"/>
    </source>
</evidence>
<accession>Q7X369</accession>
<evidence type="ECO:0000256" key="1">
    <source>
        <dbReference type="ARBA" id="ARBA00001966"/>
    </source>
</evidence>
<dbReference type="PROSITE" id="PS51918">
    <property type="entry name" value="RADICAL_SAM"/>
    <property type="match status" value="1"/>
</dbReference>
<reference evidence="11" key="1">
    <citation type="journal article" date="2003" name="Mol. Microbiol.">
        <title>Acidobacteria form a coherent but highly diverse group within the bacterial domain: evidence from environmental genomics.</title>
        <authorList>
            <person name="Quaiser A."/>
            <person name="Ochsenreiter T."/>
            <person name="Lanz C."/>
            <person name="Schuster S.C."/>
            <person name="Treusch A.H."/>
            <person name="Eck J."/>
            <person name="Schleper C."/>
        </authorList>
    </citation>
    <scope>NUCLEOTIDE SEQUENCE</scope>
</reference>
<dbReference type="GO" id="GO:0006400">
    <property type="term" value="P:tRNA modification"/>
    <property type="evidence" value="ECO:0007669"/>
    <property type="project" value="InterPro"/>
</dbReference>
<keyword evidence="5" id="KW-0949">S-adenosyl-L-methionine</keyword>
<evidence type="ECO:0000256" key="5">
    <source>
        <dbReference type="ARBA" id="ARBA00022691"/>
    </source>
</evidence>
<dbReference type="InterPro" id="IPR007197">
    <property type="entry name" value="rSAM"/>
</dbReference>
<keyword evidence="6" id="KW-0479">Metal-binding</keyword>
<evidence type="ECO:0000256" key="4">
    <source>
        <dbReference type="ARBA" id="ARBA00022679"/>
    </source>
</evidence>
<keyword evidence="8" id="KW-0411">Iron-sulfur</keyword>
<dbReference type="InterPro" id="IPR006638">
    <property type="entry name" value="Elp3/MiaA/NifB-like_rSAM"/>
</dbReference>
<evidence type="ECO:0000256" key="3">
    <source>
        <dbReference type="ARBA" id="ARBA00022490"/>
    </source>
</evidence>
<sequence length="414" mass="43983">MNQADSLRIEEGLRARGGLDAPASGADLVVVNTCSVTAAADQGARQTIRRIARDNPGVRVVVTGCYATRCESDVAALPNVVRVIRNDAKDGLVDDAFAEAGLRAAPHAQDGDGPCGSAIVPGLAGRTAFTLRVQTGCEEACAYCIIPTTRGAGRSVAIGDVVREVERIAASGFKEIALTGVHLGSFGRDLESRRSLIDLLRALDGCAADVVFRISSLEPMDCTKAIVDLVASSGGRFAPHFHLPLQHASNRMLALMRRPYTLGEYRGLVDGLAARLPHASIGSDLIVGFPGESDDDFRANLDYLPASPLTHLHVFPYSDRPGTAATGMGGKVEGMTIRERGLRMREIGAALARRFRQSQVGTIRPGLTLEDGTLVVTDNYLKVRIPPGLPRNQRVMVRVEGDGIGSLEVVSKPS</sequence>
<dbReference type="GO" id="GO:0035599">
    <property type="term" value="F:aspartic acid methylthiotransferase activity"/>
    <property type="evidence" value="ECO:0007669"/>
    <property type="project" value="TreeGrafter"/>
</dbReference>
<dbReference type="SFLD" id="SFLDG01082">
    <property type="entry name" value="B12-binding_domain_containing"/>
    <property type="match status" value="1"/>
</dbReference>
<dbReference type="PROSITE" id="PS01278">
    <property type="entry name" value="MTTASE_RADICAL"/>
    <property type="match status" value="1"/>
</dbReference>
<dbReference type="InterPro" id="IPR005840">
    <property type="entry name" value="Ribosomal_uS12_MeSTrfase_RimO"/>
</dbReference>